<reference evidence="1" key="2">
    <citation type="submission" date="2020-03" db="EMBL/GenBank/DDBJ databases">
        <title>Walnut 2.0.</title>
        <authorList>
            <person name="Marrano A."/>
            <person name="Britton M."/>
            <person name="Zimin A.V."/>
            <person name="Zaini P.A."/>
            <person name="Workman R."/>
            <person name="Puiu D."/>
            <person name="Bianco L."/>
            <person name="Allen B.J."/>
            <person name="Troggio M."/>
            <person name="Leslie C.A."/>
            <person name="Timp W."/>
            <person name="Dendekar A."/>
            <person name="Salzberg S.L."/>
            <person name="Neale D.B."/>
        </authorList>
    </citation>
    <scope>NUCLEOTIDE SEQUENCE</scope>
    <source>
        <tissue evidence="1">Leaves</tissue>
    </source>
</reference>
<dbReference type="Proteomes" id="UP000619265">
    <property type="component" value="Unassembled WGS sequence"/>
</dbReference>
<proteinExistence type="predicted"/>
<protein>
    <submittedName>
        <fullName evidence="1">Uncharacterized protein</fullName>
    </submittedName>
</protein>
<accession>A0A833TVN5</accession>
<dbReference type="Gramene" id="Jr11_30080_p2">
    <property type="protein sequence ID" value="cds.Jr11_30080_p2"/>
    <property type="gene ID" value="Jr11_30080"/>
</dbReference>
<reference evidence="1" key="1">
    <citation type="submission" date="2015-10" db="EMBL/GenBank/DDBJ databases">
        <authorList>
            <person name="Martinez-Garcia P.J."/>
            <person name="Crepeau M.W."/>
            <person name="Puiu D."/>
            <person name="Gonzalez-Ibeas D."/>
            <person name="Whalen J."/>
            <person name="Stevens K."/>
            <person name="Paul R."/>
            <person name="Butterfield T."/>
            <person name="Britton M."/>
            <person name="Reagan R."/>
            <person name="Chakraborty S."/>
            <person name="Walawage S.L."/>
            <person name="Vasquez-Gross H.A."/>
            <person name="Cardeno C."/>
            <person name="Famula R."/>
            <person name="Pratt K."/>
            <person name="Kuruganti S."/>
            <person name="Aradhya M.K."/>
            <person name="Leslie C.A."/>
            <person name="Dandekar A.M."/>
            <person name="Salzberg S.L."/>
            <person name="Wegrzyn J.L."/>
            <person name="Langley C.H."/>
            <person name="Neale D.B."/>
        </authorList>
    </citation>
    <scope>NUCLEOTIDE SEQUENCE</scope>
    <source>
        <tissue evidence="1">Leaves</tissue>
    </source>
</reference>
<name>A0A833TVN5_JUGRE</name>
<feature type="non-terminal residue" evidence="1">
    <location>
        <position position="1"/>
    </location>
</feature>
<dbReference type="EMBL" id="LIHL02000011">
    <property type="protein sequence ID" value="KAF5456801.1"/>
    <property type="molecule type" value="Genomic_DNA"/>
</dbReference>
<dbReference type="AlphaFoldDB" id="A0A833TVN5"/>
<sequence length="102" mass="11450">RQVETLQTAQRKTIRNFDLERLPEEYLNESENQIEPNSSKMSDKNLILLKTTTNVIGDSSTLPDLSVVQVDSPSLQHIFPKTNLRMLSVNGQKIIPNGDGVT</sequence>
<organism evidence="1 2">
    <name type="scientific">Juglans regia</name>
    <name type="common">English walnut</name>
    <dbReference type="NCBI Taxonomy" id="51240"/>
    <lineage>
        <taxon>Eukaryota</taxon>
        <taxon>Viridiplantae</taxon>
        <taxon>Streptophyta</taxon>
        <taxon>Embryophyta</taxon>
        <taxon>Tracheophyta</taxon>
        <taxon>Spermatophyta</taxon>
        <taxon>Magnoliopsida</taxon>
        <taxon>eudicotyledons</taxon>
        <taxon>Gunneridae</taxon>
        <taxon>Pentapetalae</taxon>
        <taxon>rosids</taxon>
        <taxon>fabids</taxon>
        <taxon>Fagales</taxon>
        <taxon>Juglandaceae</taxon>
        <taxon>Juglans</taxon>
    </lineage>
</organism>
<evidence type="ECO:0000313" key="1">
    <source>
        <dbReference type="EMBL" id="KAF5456801.1"/>
    </source>
</evidence>
<gene>
    <name evidence="1" type="ORF">F2P56_026242</name>
</gene>
<evidence type="ECO:0000313" key="2">
    <source>
        <dbReference type="Proteomes" id="UP000619265"/>
    </source>
</evidence>
<comment type="caution">
    <text evidence="1">The sequence shown here is derived from an EMBL/GenBank/DDBJ whole genome shotgun (WGS) entry which is preliminary data.</text>
</comment>